<gene>
    <name evidence="3" type="ORF">LTR36_008651</name>
</gene>
<dbReference type="AlphaFoldDB" id="A0AAV9JT72"/>
<comment type="caution">
    <text evidence="3">The sequence shown here is derived from an EMBL/GenBank/DDBJ whole genome shotgun (WGS) entry which is preliminary data.</text>
</comment>
<evidence type="ECO:0000313" key="4">
    <source>
        <dbReference type="Proteomes" id="UP001324427"/>
    </source>
</evidence>
<organism evidence="3 4">
    <name type="scientific">Oleoguttula mirabilis</name>
    <dbReference type="NCBI Taxonomy" id="1507867"/>
    <lineage>
        <taxon>Eukaryota</taxon>
        <taxon>Fungi</taxon>
        <taxon>Dikarya</taxon>
        <taxon>Ascomycota</taxon>
        <taxon>Pezizomycotina</taxon>
        <taxon>Dothideomycetes</taxon>
        <taxon>Dothideomycetidae</taxon>
        <taxon>Mycosphaerellales</taxon>
        <taxon>Teratosphaeriaceae</taxon>
        <taxon>Oleoguttula</taxon>
    </lineage>
</organism>
<accession>A0AAV9JT72</accession>
<feature type="region of interest" description="Disordered" evidence="2">
    <location>
        <begin position="638"/>
        <end position="691"/>
    </location>
</feature>
<feature type="region of interest" description="Disordered" evidence="2">
    <location>
        <begin position="566"/>
        <end position="604"/>
    </location>
</feature>
<dbReference type="Proteomes" id="UP001324427">
    <property type="component" value="Unassembled WGS sequence"/>
</dbReference>
<keyword evidence="4" id="KW-1185">Reference proteome</keyword>
<name>A0AAV9JT72_9PEZI</name>
<feature type="region of interest" description="Disordered" evidence="2">
    <location>
        <begin position="126"/>
        <end position="150"/>
    </location>
</feature>
<protein>
    <submittedName>
        <fullName evidence="3">Uncharacterized protein</fullName>
    </submittedName>
</protein>
<reference evidence="3 4" key="1">
    <citation type="submission" date="2021-11" db="EMBL/GenBank/DDBJ databases">
        <title>Black yeast isolated from Biological Soil Crust.</title>
        <authorList>
            <person name="Kurbessoian T."/>
        </authorList>
    </citation>
    <scope>NUCLEOTIDE SEQUENCE [LARGE SCALE GENOMIC DNA]</scope>
    <source>
        <strain evidence="3 4">CCFEE 5522</strain>
    </source>
</reference>
<evidence type="ECO:0000313" key="3">
    <source>
        <dbReference type="EMBL" id="KAK4548878.1"/>
    </source>
</evidence>
<evidence type="ECO:0000256" key="1">
    <source>
        <dbReference type="SAM" id="Coils"/>
    </source>
</evidence>
<proteinExistence type="predicted"/>
<evidence type="ECO:0000256" key="2">
    <source>
        <dbReference type="SAM" id="MobiDB-lite"/>
    </source>
</evidence>
<sequence length="691" mass="78263">MANKKPYPALRRVEHRTHRTVSIRPNAPTARLRLGVNQQRASRFFRLPPELRMRIYGDVFAPYDDEGRRYRTTAVYYRPGYEAHHQTETSPLLACRRIWLEANHLPLELATHTFWFSGGPLDSQRMREAAAAQEREDNEESQLANRTPTEPERFQQVFEKLTPLNFTSLNRVHFFASRAWLELCLFDEVLSKPLCHGRFAAKRLTITFRDADWGLSAQLLPEEVDFGWLDTLLTCPQLGAVKELSLELELRSERYEWLDRVVDRVANKQSRRFKPSSRRHGSVWSRPAVDFFEEGTTYAVVALRWDNTSSIARMQQHRSGARILGGELLDYEPLTKRSARIGRKRGGRRSSAVWYRNHWQDVELTKAAERANSAAELMMEWEREGSLLRRRRKEADNQGEDNSINEKGIRPAIVRQWTALTGKGTPKPTPQIPQSSSPVTVDEDHHIIRMSLNHWARPFAQGQGEGFRDSVAPGQLRVVNPDLSRPTTPRLSSDTAGSFLKRQRGALAAVLLSTGRSRASSRTNIHQAGGLPEITIDPILSRECIPSTARTPSFKSYQHSVTTLPHVQHQPLDDPFLTPSDERAEPAAQQRPKRPSLAPLQGAAGAASRTISHIGSFLNPFRTQSNVAESVRTFSRHSVSTLSLRSSRRNTGFSDPFDLDKPSVRGSAVPGRSASDLERGQTPNWTVYEGT</sequence>
<keyword evidence="1" id="KW-0175">Coiled coil</keyword>
<dbReference type="EMBL" id="JAVFHQ010000006">
    <property type="protein sequence ID" value="KAK4548878.1"/>
    <property type="molecule type" value="Genomic_DNA"/>
</dbReference>
<feature type="coiled-coil region" evidence="1">
    <location>
        <begin position="364"/>
        <end position="398"/>
    </location>
</feature>